<dbReference type="InterPro" id="IPR043519">
    <property type="entry name" value="NT_sf"/>
</dbReference>
<name>A0A4P2PVM0_SORCE</name>
<evidence type="ECO:0000313" key="3">
    <source>
        <dbReference type="Proteomes" id="UP000295781"/>
    </source>
</evidence>
<evidence type="ECO:0000259" key="1">
    <source>
        <dbReference type="Pfam" id="PF01909"/>
    </source>
</evidence>
<evidence type="ECO:0000313" key="2">
    <source>
        <dbReference type="EMBL" id="AUX20749.1"/>
    </source>
</evidence>
<dbReference type="CDD" id="cd05403">
    <property type="entry name" value="NT_KNTase_like"/>
    <property type="match status" value="1"/>
</dbReference>
<dbReference type="Gene3D" id="3.30.460.10">
    <property type="entry name" value="Beta Polymerase, domain 2"/>
    <property type="match status" value="1"/>
</dbReference>
<sequence length="369" mass="41504">MRAGRGGGDRMTGDRGGAARSAIERLGDKAGRAWPSIEAAARLSAETRARLAALLREEIPCDTSVVVFGSLARGEYTTGSDLDWTLLIDGQADEGHFSQVQAITKILREARFHEPGPTGVFGNVAFSHPILHQIGGQEDTNKNTTQRILLLLESLAIGKPDAHERVLRLVLSRYVEDDRGLHYGSKREIIPMFLLNDIVRYWRTVAVDFVYKQRERSSGWALRNAKLRMSRKLIFVSGLITCFGFELFGKDRAAWAGDGVISTPALVRFLRERIRVTPLESLAEVLLRPSISAETARALFDSYDAFLALLSNEEERGRLKQLPLDDYLGHDPTFKRVRDIGRAFQDGLNRLFFKEDDELRELIQRYGVF</sequence>
<dbReference type="AlphaFoldDB" id="A0A4P2PVM0"/>
<dbReference type="EMBL" id="CP012670">
    <property type="protein sequence ID" value="AUX20749.1"/>
    <property type="molecule type" value="Genomic_DNA"/>
</dbReference>
<dbReference type="SUPFAM" id="SSF81301">
    <property type="entry name" value="Nucleotidyltransferase"/>
    <property type="match status" value="1"/>
</dbReference>
<gene>
    <name evidence="2" type="ORF">SOCEGT47_012230</name>
</gene>
<protein>
    <recommendedName>
        <fullName evidence="1">Polymerase nucleotidyl transferase domain-containing protein</fullName>
    </recommendedName>
</protein>
<organism evidence="2 3">
    <name type="scientific">Sorangium cellulosum</name>
    <name type="common">Polyangium cellulosum</name>
    <dbReference type="NCBI Taxonomy" id="56"/>
    <lineage>
        <taxon>Bacteria</taxon>
        <taxon>Pseudomonadati</taxon>
        <taxon>Myxococcota</taxon>
        <taxon>Polyangia</taxon>
        <taxon>Polyangiales</taxon>
        <taxon>Polyangiaceae</taxon>
        <taxon>Sorangium</taxon>
    </lineage>
</organism>
<dbReference type="InterPro" id="IPR002934">
    <property type="entry name" value="Polymerase_NTP_transf_dom"/>
</dbReference>
<reference evidence="2 3" key="1">
    <citation type="submission" date="2015-09" db="EMBL/GenBank/DDBJ databases">
        <title>Sorangium comparison.</title>
        <authorList>
            <person name="Zaburannyi N."/>
            <person name="Bunk B."/>
            <person name="Overmann J."/>
            <person name="Mueller R."/>
        </authorList>
    </citation>
    <scope>NUCLEOTIDE SEQUENCE [LARGE SCALE GENOMIC DNA]</scope>
    <source>
        <strain evidence="2 3">So ceGT47</strain>
    </source>
</reference>
<proteinExistence type="predicted"/>
<feature type="domain" description="Polymerase nucleotidyl transferase" evidence="1">
    <location>
        <begin position="53"/>
        <end position="94"/>
    </location>
</feature>
<accession>A0A4P2PVM0</accession>
<dbReference type="Proteomes" id="UP000295781">
    <property type="component" value="Chromosome"/>
</dbReference>
<dbReference type="GO" id="GO:0016779">
    <property type="term" value="F:nucleotidyltransferase activity"/>
    <property type="evidence" value="ECO:0007669"/>
    <property type="project" value="InterPro"/>
</dbReference>
<dbReference type="Pfam" id="PF01909">
    <property type="entry name" value="NTP_transf_2"/>
    <property type="match status" value="1"/>
</dbReference>